<dbReference type="Proteomes" id="UP001230504">
    <property type="component" value="Unassembled WGS sequence"/>
</dbReference>
<comment type="caution">
    <text evidence="1">The sequence shown here is derived from an EMBL/GenBank/DDBJ whole genome shotgun (WGS) entry which is preliminary data.</text>
</comment>
<dbReference type="EMBL" id="JAHLJV010000150">
    <property type="protein sequence ID" value="KAK1566258.1"/>
    <property type="molecule type" value="Genomic_DNA"/>
</dbReference>
<gene>
    <name evidence="1" type="ORF">LY79DRAFT_674841</name>
</gene>
<evidence type="ECO:0000313" key="2">
    <source>
        <dbReference type="Proteomes" id="UP001230504"/>
    </source>
</evidence>
<accession>A0AAD8PK64</accession>
<dbReference type="GeneID" id="85448609"/>
<protein>
    <submittedName>
        <fullName evidence="1">Uncharacterized protein</fullName>
    </submittedName>
</protein>
<sequence>MSHSRAIPSLIDAPVIYNDYTAKQPHVSRKQTHLIKTCSCYLLKTKRKMPTIIAITRESARRTNRTRLADYPAGKNLIWHWNGEDKWEAVPQYNQDKKQEQVGSYIAVKQDEAEKEEYAQMET</sequence>
<organism evidence="1 2">
    <name type="scientific">Colletotrichum navitas</name>
    <dbReference type="NCBI Taxonomy" id="681940"/>
    <lineage>
        <taxon>Eukaryota</taxon>
        <taxon>Fungi</taxon>
        <taxon>Dikarya</taxon>
        <taxon>Ascomycota</taxon>
        <taxon>Pezizomycotina</taxon>
        <taxon>Sordariomycetes</taxon>
        <taxon>Hypocreomycetidae</taxon>
        <taxon>Glomerellales</taxon>
        <taxon>Glomerellaceae</taxon>
        <taxon>Colletotrichum</taxon>
        <taxon>Colletotrichum graminicola species complex</taxon>
    </lineage>
</organism>
<proteinExistence type="predicted"/>
<dbReference type="AlphaFoldDB" id="A0AAD8PK64"/>
<name>A0AAD8PK64_9PEZI</name>
<keyword evidence="2" id="KW-1185">Reference proteome</keyword>
<dbReference type="RefSeq" id="XP_060407446.1">
    <property type="nucleotide sequence ID" value="XM_060564369.1"/>
</dbReference>
<evidence type="ECO:0000313" key="1">
    <source>
        <dbReference type="EMBL" id="KAK1566258.1"/>
    </source>
</evidence>
<reference evidence="1" key="1">
    <citation type="submission" date="2021-06" db="EMBL/GenBank/DDBJ databases">
        <title>Comparative genomics, transcriptomics and evolutionary studies reveal genomic signatures of adaptation to plant cell wall in hemibiotrophic fungi.</title>
        <authorList>
            <consortium name="DOE Joint Genome Institute"/>
            <person name="Baroncelli R."/>
            <person name="Diaz J.F."/>
            <person name="Benocci T."/>
            <person name="Peng M."/>
            <person name="Battaglia E."/>
            <person name="Haridas S."/>
            <person name="Andreopoulos W."/>
            <person name="Labutti K."/>
            <person name="Pangilinan J."/>
            <person name="Floch G.L."/>
            <person name="Makela M.R."/>
            <person name="Henrissat B."/>
            <person name="Grigoriev I.V."/>
            <person name="Crouch J.A."/>
            <person name="De Vries R.P."/>
            <person name="Sukno S.A."/>
            <person name="Thon M.R."/>
        </authorList>
    </citation>
    <scope>NUCLEOTIDE SEQUENCE</scope>
    <source>
        <strain evidence="1">CBS 125086</strain>
    </source>
</reference>